<dbReference type="GO" id="GO:0000209">
    <property type="term" value="P:protein polyubiquitination"/>
    <property type="evidence" value="ECO:0007669"/>
    <property type="project" value="TreeGrafter"/>
</dbReference>
<dbReference type="GO" id="GO:0061630">
    <property type="term" value="F:ubiquitin protein ligase activity"/>
    <property type="evidence" value="ECO:0007669"/>
    <property type="project" value="TreeGrafter"/>
</dbReference>
<organism evidence="3 4">
    <name type="scientific">Papaver somniferum</name>
    <name type="common">Opium poppy</name>
    <dbReference type="NCBI Taxonomy" id="3469"/>
    <lineage>
        <taxon>Eukaryota</taxon>
        <taxon>Viridiplantae</taxon>
        <taxon>Streptophyta</taxon>
        <taxon>Embryophyta</taxon>
        <taxon>Tracheophyta</taxon>
        <taxon>Spermatophyta</taxon>
        <taxon>Magnoliopsida</taxon>
        <taxon>Ranunculales</taxon>
        <taxon>Papaveraceae</taxon>
        <taxon>Papaveroideae</taxon>
        <taxon>Papaver</taxon>
    </lineage>
</organism>
<dbReference type="InterPro" id="IPR029000">
    <property type="entry name" value="Cyclophilin-like_dom_sf"/>
</dbReference>
<dbReference type="AlphaFoldDB" id="A0A4Y7JLY5"/>
<evidence type="ECO:0000259" key="2">
    <source>
        <dbReference type="PROSITE" id="PS50072"/>
    </source>
</evidence>
<proteinExistence type="predicted"/>
<keyword evidence="4" id="KW-1185">Reference proteome</keyword>
<dbReference type="EMBL" id="CM010719">
    <property type="protein sequence ID" value="RZC61040.1"/>
    <property type="molecule type" value="Genomic_DNA"/>
</dbReference>
<dbReference type="Gene3D" id="2.40.100.10">
    <property type="entry name" value="Cyclophilin-like"/>
    <property type="match status" value="1"/>
</dbReference>
<feature type="domain" description="PPIase cyclophilin-type" evidence="2">
    <location>
        <begin position="1"/>
        <end position="131"/>
    </location>
</feature>
<name>A0A4Y7JLY5_PAPSO</name>
<dbReference type="SUPFAM" id="SSF50891">
    <property type="entry name" value="Cyclophilin-like"/>
    <property type="match status" value="1"/>
</dbReference>
<reference evidence="3 4" key="1">
    <citation type="journal article" date="2018" name="Science">
        <title>The opium poppy genome and morphinan production.</title>
        <authorList>
            <person name="Guo L."/>
            <person name="Winzer T."/>
            <person name="Yang X."/>
            <person name="Li Y."/>
            <person name="Ning Z."/>
            <person name="He Z."/>
            <person name="Teodor R."/>
            <person name="Lu Y."/>
            <person name="Bowser T.A."/>
            <person name="Graham I.A."/>
            <person name="Ye K."/>
        </authorList>
    </citation>
    <scope>NUCLEOTIDE SEQUENCE [LARGE SCALE GENOMIC DNA]</scope>
    <source>
        <strain evidence="4">cv. HN1</strain>
        <tissue evidence="3">Leaves</tissue>
    </source>
</reference>
<dbReference type="Gramene" id="RZC61040">
    <property type="protein sequence ID" value="RZC61040"/>
    <property type="gene ID" value="C5167_022789"/>
</dbReference>
<evidence type="ECO:0000256" key="1">
    <source>
        <dbReference type="ARBA" id="ARBA00023186"/>
    </source>
</evidence>
<dbReference type="Proteomes" id="UP000316621">
    <property type="component" value="Chromosome 5"/>
</dbReference>
<dbReference type="Pfam" id="PF00160">
    <property type="entry name" value="Pro_isomerase"/>
    <property type="match status" value="1"/>
</dbReference>
<dbReference type="PROSITE" id="PS50072">
    <property type="entry name" value="CSA_PPIASE_2"/>
    <property type="match status" value="1"/>
</dbReference>
<dbReference type="GO" id="GO:0071013">
    <property type="term" value="C:catalytic step 2 spliceosome"/>
    <property type="evidence" value="ECO:0007669"/>
    <property type="project" value="TreeGrafter"/>
</dbReference>
<dbReference type="PANTHER" id="PTHR45625:SF1">
    <property type="entry name" value="RING-TYPE E3 UBIQUITIN-PROTEIN LIGASE PPIL2"/>
    <property type="match status" value="1"/>
</dbReference>
<gene>
    <name evidence="3" type="ORF">C5167_022789</name>
</gene>
<dbReference type="InterPro" id="IPR044666">
    <property type="entry name" value="Cyclophilin_A-like"/>
</dbReference>
<keyword evidence="1" id="KW-0143">Chaperone</keyword>
<protein>
    <recommendedName>
        <fullName evidence="2">PPIase cyclophilin-type domain-containing protein</fullName>
    </recommendedName>
</protein>
<dbReference type="GO" id="GO:0003755">
    <property type="term" value="F:peptidyl-prolyl cis-trans isomerase activity"/>
    <property type="evidence" value="ECO:0007669"/>
    <property type="project" value="InterPro"/>
</dbReference>
<dbReference type="PANTHER" id="PTHR45625">
    <property type="entry name" value="PEPTIDYL-PROLYL CIS-TRANS ISOMERASE-RELATED"/>
    <property type="match status" value="1"/>
</dbReference>
<accession>A0A4Y7JLY5</accession>
<evidence type="ECO:0000313" key="4">
    <source>
        <dbReference type="Proteomes" id="UP000316621"/>
    </source>
</evidence>
<feature type="non-terminal residue" evidence="3">
    <location>
        <position position="141"/>
    </location>
</feature>
<dbReference type="STRING" id="3469.A0A4Y7JLY5"/>
<evidence type="ECO:0000313" key="3">
    <source>
        <dbReference type="EMBL" id="RZC61040.1"/>
    </source>
</evidence>
<sequence length="141" mass="15910">MFLLLATRFLLSQRDLQDCPSFNDDGLSEIFTRWKGTCMAQDDYKKSYFSRNFVIQCGDQLGPEKEKSTREINSKLLHSGWGVVSMANSNLHINGFEFFIPCKSANQQHCKHPVFGGVVGGLTILAVMKKVHVFMMTVADI</sequence>
<dbReference type="InterPro" id="IPR002130">
    <property type="entry name" value="Cyclophilin-type_PPIase_dom"/>
</dbReference>